<keyword evidence="3 15" id="KW-1003">Cell membrane</keyword>
<dbReference type="GO" id="GO:0048731">
    <property type="term" value="P:system development"/>
    <property type="evidence" value="ECO:0007669"/>
    <property type="project" value="UniProtKB-ARBA"/>
</dbReference>
<keyword evidence="8 15" id="KW-0378">Hydrolase</keyword>
<accession>D0VYP2</accession>
<evidence type="ECO:0000313" key="17">
    <source>
        <dbReference type="EMBL" id="BAI49945.1"/>
    </source>
</evidence>
<keyword evidence="6" id="KW-0479">Metal-binding</keyword>
<name>D0VYP2_DUGJA</name>
<dbReference type="GO" id="GO:0016539">
    <property type="term" value="P:intein-mediated protein splicing"/>
    <property type="evidence" value="ECO:0007669"/>
    <property type="project" value="InterPro"/>
</dbReference>
<dbReference type="SMART" id="SM00306">
    <property type="entry name" value="HintN"/>
    <property type="match status" value="1"/>
</dbReference>
<sequence>SCSIKTNCYEFRNQFTKHFSPTLVNSIFLNQKMLLRFGRIMFELHKQLTCLYMTLLYAAVFIGSVELCSKSPHHYYRPYRMKSHILVLGEYQPGDLENSRSASGPIDTSDLVNHVPHRGLVKFDVNNTKIFFDKENAKWMTKTLRKRLLDLCQHIENQWPDKNVYIRVRDTWNPRKYQRIDGSIGTERHQNSTMDHFHWAGRGIDMSLVSEKFINRDIHPGKLAQLALYSAGFDWCIYKYVNYLHCSVKRDSAKSADWYGCFTNNATVYVEQTKKFVKMKNLKIGDKVLTLTQNGELRFSPIIGFFHRNYKETERYVEISTVNNSYSIEISPEHLIYRVSRSNFTYRTLNKITEREKTIKELFLHNKEVIFASSVVNGDFIFVTDNHMKLQIHKVDNVIKYVVKQGKIAPLTQEGTLLVNQIFVSCISSFQNENYALLALSPYFVVSKFWNGASNVLYYYTSFLIKIADLLFPNYFYKEV</sequence>
<evidence type="ECO:0000256" key="5">
    <source>
        <dbReference type="ARBA" id="ARBA00022679"/>
    </source>
</evidence>
<evidence type="ECO:0000256" key="7">
    <source>
        <dbReference type="ARBA" id="ARBA00022729"/>
    </source>
</evidence>
<dbReference type="PANTHER" id="PTHR11889:SF31">
    <property type="entry name" value="PROTEIN HEDGEHOG"/>
    <property type="match status" value="1"/>
</dbReference>
<comment type="subcellular location">
    <molecule>Protein hedgehog N-product</molecule>
    <subcellularLocation>
        <location evidence="15">Cell membrane</location>
        <topology evidence="15">Lipid-anchor</topology>
    </subcellularLocation>
</comment>
<keyword evidence="15" id="KW-0333">Golgi apparatus</keyword>
<evidence type="ECO:0000256" key="9">
    <source>
        <dbReference type="ARBA" id="ARBA00022813"/>
    </source>
</evidence>
<evidence type="ECO:0000256" key="1">
    <source>
        <dbReference type="ARBA" id="ARBA00010649"/>
    </source>
</evidence>
<evidence type="ECO:0000256" key="6">
    <source>
        <dbReference type="ARBA" id="ARBA00022723"/>
    </source>
</evidence>
<comment type="function">
    <molecule>Protein hedgehog</molecule>
    <text evidence="15">The C-terminal part of the hedgehog protein precursor displays an autoproteolysis activity that results in the cleavage of the full-length protein into two parts (N-product and C-product). In addition, the C-terminal part displays a cholesterol transferase activity that results by the covalent attachment of a cholesterol moiety to the C-terminal of the newly generated N-product.</text>
</comment>
<comment type="subcellular location">
    <molecule>Sonic hedgehog protein</molecule>
    <subcellularLocation>
        <location evidence="15">Endoplasmic reticulum membrane</location>
    </subcellularLocation>
    <subcellularLocation>
        <location evidence="15">Golgi apparatus membrane</location>
    </subcellularLocation>
</comment>
<dbReference type="GO" id="GO:0007224">
    <property type="term" value="P:smoothened signaling pathway"/>
    <property type="evidence" value="ECO:0007669"/>
    <property type="project" value="TreeGrafter"/>
</dbReference>
<organism evidence="17">
    <name type="scientific">Dugesia japonica</name>
    <name type="common">Planarian</name>
    <dbReference type="NCBI Taxonomy" id="6161"/>
    <lineage>
        <taxon>Eukaryota</taxon>
        <taxon>Metazoa</taxon>
        <taxon>Spiralia</taxon>
        <taxon>Lophotrochozoa</taxon>
        <taxon>Platyhelminthes</taxon>
        <taxon>Rhabditophora</taxon>
        <taxon>Seriata</taxon>
        <taxon>Tricladida</taxon>
        <taxon>Continenticola</taxon>
        <taxon>Geoplanoidea</taxon>
        <taxon>Dugesiidae</taxon>
        <taxon>Dugesia</taxon>
    </lineage>
</organism>
<dbReference type="PRINTS" id="PR00632">
    <property type="entry name" value="SONICHHOG"/>
</dbReference>
<reference evidence="17" key="1">
    <citation type="journal article" date="2009" name="Proc. Natl. Acad. Sci. U.S.A.">
        <title>Planarian Hedgehog/Patched establishes anterior-posterior polarity by regulating Wnt signaling.</title>
        <authorList>
            <person name="Yazawa S."/>
            <person name="Umesono Y."/>
            <person name="Hayashi T."/>
            <person name="Tarui H."/>
            <person name="Agata K."/>
        </authorList>
    </citation>
    <scope>NUCLEOTIDE SEQUENCE</scope>
    <source>
        <strain evidence="17">GI</strain>
        <tissue evidence="17">Head portion</tissue>
    </source>
</reference>
<dbReference type="SUPFAM" id="SSF51294">
    <property type="entry name" value="Hedgehog/intein (Hint) domain"/>
    <property type="match status" value="1"/>
</dbReference>
<dbReference type="GO" id="GO:0001708">
    <property type="term" value="P:cell fate specification"/>
    <property type="evidence" value="ECO:0007669"/>
    <property type="project" value="TreeGrafter"/>
</dbReference>
<comment type="catalytic activity">
    <reaction evidence="14">
        <text>glycyl-L-cysteinyl-[protein] + cholesterol + H(+) = [protein]-C-terminal glycyl cholesterol ester + N-terminal L-cysteinyl-[protein]</text>
        <dbReference type="Rhea" id="RHEA:59504"/>
        <dbReference type="Rhea" id="RHEA-COMP:12707"/>
        <dbReference type="Rhea" id="RHEA-COMP:15369"/>
        <dbReference type="Rhea" id="RHEA-COMP:15374"/>
        <dbReference type="ChEBI" id="CHEBI:15378"/>
        <dbReference type="ChEBI" id="CHEBI:16113"/>
        <dbReference type="ChEBI" id="CHEBI:65250"/>
        <dbReference type="ChEBI" id="CHEBI:143135"/>
        <dbReference type="ChEBI" id="CHEBI:143140"/>
    </reaction>
    <physiologicalReaction direction="left-to-right" evidence="14">
        <dbReference type="Rhea" id="RHEA:59505"/>
    </physiologicalReaction>
</comment>
<dbReference type="CDD" id="cd00081">
    <property type="entry name" value="Hint"/>
    <property type="match status" value="1"/>
</dbReference>
<keyword evidence="5" id="KW-0808">Transferase</keyword>
<feature type="domain" description="Hint" evidence="16">
    <location>
        <begin position="259"/>
        <end position="385"/>
    </location>
</feature>
<evidence type="ECO:0000256" key="4">
    <source>
        <dbReference type="ARBA" id="ARBA00022670"/>
    </source>
</evidence>
<proteinExistence type="evidence at transcript level"/>
<dbReference type="InterPro" id="IPR003587">
    <property type="entry name" value="Hint_dom_N"/>
</dbReference>
<dbReference type="GO" id="GO:0016540">
    <property type="term" value="P:protein autoprocessing"/>
    <property type="evidence" value="ECO:0007669"/>
    <property type="project" value="InterPro"/>
</dbReference>
<dbReference type="GO" id="GO:0010468">
    <property type="term" value="P:regulation of gene expression"/>
    <property type="evidence" value="ECO:0007669"/>
    <property type="project" value="TreeGrafter"/>
</dbReference>
<keyword evidence="12" id="KW-0564">Palmitate</keyword>
<dbReference type="InterPro" id="IPR036844">
    <property type="entry name" value="Hint_dom_sf"/>
</dbReference>
<keyword evidence="10" id="KW-0106">Calcium</keyword>
<comment type="similarity">
    <text evidence="1 15">Belongs to the hedgehog family.</text>
</comment>
<dbReference type="InterPro" id="IPR000320">
    <property type="entry name" value="Hedgehog_signalling_dom"/>
</dbReference>
<dbReference type="GO" id="GO:0005886">
    <property type="term" value="C:plasma membrane"/>
    <property type="evidence" value="ECO:0007669"/>
    <property type="project" value="UniProtKB-SubCell"/>
</dbReference>
<dbReference type="SUPFAM" id="SSF55166">
    <property type="entry name" value="Hedgehog/DD-peptidase"/>
    <property type="match status" value="1"/>
</dbReference>
<dbReference type="InterPro" id="IPR006141">
    <property type="entry name" value="Intein_N"/>
</dbReference>
<dbReference type="GO" id="GO:0007267">
    <property type="term" value="P:cell-cell signaling"/>
    <property type="evidence" value="ECO:0007669"/>
    <property type="project" value="InterPro"/>
</dbReference>
<dbReference type="Gene3D" id="2.170.16.10">
    <property type="entry name" value="Hedgehog/Intein (Hint) domain"/>
    <property type="match status" value="1"/>
</dbReference>
<dbReference type="PANTHER" id="PTHR11889">
    <property type="entry name" value="HEDGEHOG"/>
    <property type="match status" value="1"/>
</dbReference>
<gene>
    <name evidence="17" type="primary">Djhh</name>
</gene>
<keyword evidence="7 15" id="KW-0732">Signal</keyword>
<dbReference type="InterPro" id="IPR050387">
    <property type="entry name" value="Hedgehog_Signaling"/>
</dbReference>
<keyword evidence="13" id="KW-0449">Lipoprotein</keyword>
<comment type="function">
    <molecule>Protein hedgehog N-product</molecule>
    <text evidence="15">The dually lipidated hedgehog protein N-product is a morphogen which is essential for a variety of patterning events during development.</text>
</comment>
<dbReference type="InterPro" id="IPR001767">
    <property type="entry name" value="Hedgehog_Hint"/>
</dbReference>
<evidence type="ECO:0000256" key="2">
    <source>
        <dbReference type="ARBA" id="ARBA00022473"/>
    </source>
</evidence>
<keyword evidence="4 15" id="KW-0645">Protease</keyword>
<dbReference type="AlphaFoldDB" id="D0VYP2"/>
<evidence type="ECO:0000256" key="8">
    <source>
        <dbReference type="ARBA" id="ARBA00022801"/>
    </source>
</evidence>
<evidence type="ECO:0000256" key="11">
    <source>
        <dbReference type="ARBA" id="ARBA00023136"/>
    </source>
</evidence>
<keyword evidence="15" id="KW-0256">Endoplasmic reticulum</keyword>
<dbReference type="EMBL" id="AB504739">
    <property type="protein sequence ID" value="BAI49945.1"/>
    <property type="molecule type" value="mRNA"/>
</dbReference>
<dbReference type="PROSITE" id="PS50817">
    <property type="entry name" value="INTEIN_N_TER"/>
    <property type="match status" value="1"/>
</dbReference>
<dbReference type="GO" id="GO:0005789">
    <property type="term" value="C:endoplasmic reticulum membrane"/>
    <property type="evidence" value="ECO:0007669"/>
    <property type="project" value="UniProtKB-SubCell"/>
</dbReference>
<dbReference type="GO" id="GO:0008233">
    <property type="term" value="F:peptidase activity"/>
    <property type="evidence" value="ECO:0007669"/>
    <property type="project" value="UniProtKB-UniRule"/>
</dbReference>
<dbReference type="InterPro" id="IPR009045">
    <property type="entry name" value="Zn_M74/Hedgehog-like"/>
</dbReference>
<evidence type="ECO:0000256" key="12">
    <source>
        <dbReference type="ARBA" id="ARBA00023139"/>
    </source>
</evidence>
<protein>
    <recommendedName>
        <fullName evidence="15">Hedgehog protein</fullName>
    </recommendedName>
</protein>
<dbReference type="GO" id="GO:0005509">
    <property type="term" value="F:calcium ion binding"/>
    <property type="evidence" value="ECO:0007669"/>
    <property type="project" value="TreeGrafter"/>
</dbReference>
<dbReference type="GO" id="GO:0005615">
    <property type="term" value="C:extracellular space"/>
    <property type="evidence" value="ECO:0007669"/>
    <property type="project" value="TreeGrafter"/>
</dbReference>
<dbReference type="GO" id="GO:0000139">
    <property type="term" value="C:Golgi membrane"/>
    <property type="evidence" value="ECO:0007669"/>
    <property type="project" value="UniProtKB-SubCell"/>
</dbReference>
<evidence type="ECO:0000256" key="15">
    <source>
        <dbReference type="RuleBase" id="RU280812"/>
    </source>
</evidence>
<evidence type="ECO:0000256" key="13">
    <source>
        <dbReference type="ARBA" id="ARBA00023288"/>
    </source>
</evidence>
<keyword evidence="9 15" id="KW-0068">Autocatalytic cleavage</keyword>
<dbReference type="Gene3D" id="3.30.1380.10">
    <property type="match status" value="1"/>
</dbReference>
<evidence type="ECO:0000256" key="3">
    <source>
        <dbReference type="ARBA" id="ARBA00022475"/>
    </source>
</evidence>
<keyword evidence="2 15" id="KW-0217">Developmental protein</keyword>
<dbReference type="Pfam" id="PF01079">
    <property type="entry name" value="Hint"/>
    <property type="match status" value="1"/>
</dbReference>
<dbReference type="GO" id="GO:0005113">
    <property type="term" value="F:patched binding"/>
    <property type="evidence" value="ECO:0007669"/>
    <property type="project" value="TreeGrafter"/>
</dbReference>
<feature type="non-terminal residue" evidence="17">
    <location>
        <position position="1"/>
    </location>
</feature>
<evidence type="ECO:0000256" key="10">
    <source>
        <dbReference type="ARBA" id="ARBA00022837"/>
    </source>
</evidence>
<evidence type="ECO:0000256" key="14">
    <source>
        <dbReference type="ARBA" id="ARBA00048589"/>
    </source>
</evidence>
<dbReference type="Pfam" id="PF01085">
    <property type="entry name" value="HH_signal"/>
    <property type="match status" value="1"/>
</dbReference>
<evidence type="ECO:0000259" key="16">
    <source>
        <dbReference type="SMART" id="SM00306"/>
    </source>
</evidence>
<keyword evidence="11 15" id="KW-0472">Membrane</keyword>
<dbReference type="GO" id="GO:0016740">
    <property type="term" value="F:transferase activity"/>
    <property type="evidence" value="ECO:0007669"/>
    <property type="project" value="UniProtKB-KW"/>
</dbReference>
<dbReference type="InterPro" id="IPR001657">
    <property type="entry name" value="Hedgehog"/>
</dbReference>